<dbReference type="EMBL" id="ASPP01015577">
    <property type="protein sequence ID" value="ETO18052.1"/>
    <property type="molecule type" value="Genomic_DNA"/>
</dbReference>
<evidence type="ECO:0000313" key="2">
    <source>
        <dbReference type="Proteomes" id="UP000023152"/>
    </source>
</evidence>
<dbReference type="Gene3D" id="2.120.10.80">
    <property type="entry name" value="Kelch-type beta propeller"/>
    <property type="match status" value="1"/>
</dbReference>
<evidence type="ECO:0000313" key="1">
    <source>
        <dbReference type="EMBL" id="ETO18052.1"/>
    </source>
</evidence>
<accession>X6MX48</accession>
<dbReference type="AlphaFoldDB" id="X6MX48"/>
<dbReference type="Proteomes" id="UP000023152">
    <property type="component" value="Unassembled WGS sequence"/>
</dbReference>
<gene>
    <name evidence="1" type="ORF">RFI_19243</name>
</gene>
<keyword evidence="2" id="KW-1185">Reference proteome</keyword>
<protein>
    <recommendedName>
        <fullName evidence="3">Kelch repeat-containing protein</fullName>
    </recommendedName>
</protein>
<reference evidence="1 2" key="1">
    <citation type="journal article" date="2013" name="Curr. Biol.">
        <title>The Genome of the Foraminiferan Reticulomyxa filosa.</title>
        <authorList>
            <person name="Glockner G."/>
            <person name="Hulsmann N."/>
            <person name="Schleicher M."/>
            <person name="Noegel A.A."/>
            <person name="Eichinger L."/>
            <person name="Gallinger C."/>
            <person name="Pawlowski J."/>
            <person name="Sierra R."/>
            <person name="Euteneuer U."/>
            <person name="Pillet L."/>
            <person name="Moustafa A."/>
            <person name="Platzer M."/>
            <person name="Groth M."/>
            <person name="Szafranski K."/>
            <person name="Schliwa M."/>
        </authorList>
    </citation>
    <scope>NUCLEOTIDE SEQUENCE [LARGE SCALE GENOMIC DNA]</scope>
</reference>
<dbReference type="OrthoDB" id="45365at2759"/>
<dbReference type="SUPFAM" id="SSF117281">
    <property type="entry name" value="Kelch motif"/>
    <property type="match status" value="1"/>
</dbReference>
<organism evidence="1 2">
    <name type="scientific">Reticulomyxa filosa</name>
    <dbReference type="NCBI Taxonomy" id="46433"/>
    <lineage>
        <taxon>Eukaryota</taxon>
        <taxon>Sar</taxon>
        <taxon>Rhizaria</taxon>
        <taxon>Retaria</taxon>
        <taxon>Foraminifera</taxon>
        <taxon>Monothalamids</taxon>
        <taxon>Reticulomyxidae</taxon>
        <taxon>Reticulomyxa</taxon>
    </lineage>
</organism>
<proteinExistence type="predicted"/>
<comment type="caution">
    <text evidence="1">The sequence shown here is derived from an EMBL/GenBank/DDBJ whole genome shotgun (WGS) entry which is preliminary data.</text>
</comment>
<sequence length="189" mass="21737">MKSWKVWSPMNSKRSEHAMLAINGSDGSSSMVVCCGGDNNGMFLKSTEMITISSDSDSSKQSWKRMPQMKEARIKASLVYDSNKQYLYFIGGNNGFGSVRGVQRLDMEKCQKWELLQETLYDHDDYPYVWIDSPQSGLIGVCGHDKQFGCVEYFDSRSNEWLEFVQYPTQPHDKTTSQSHIVKMCDWFF</sequence>
<evidence type="ECO:0008006" key="3">
    <source>
        <dbReference type="Google" id="ProtNLM"/>
    </source>
</evidence>
<name>X6MX48_RETFI</name>
<dbReference type="InterPro" id="IPR015915">
    <property type="entry name" value="Kelch-typ_b-propeller"/>
</dbReference>